<name>A0A0X8X2A2_9SPHI</name>
<keyword evidence="2" id="KW-1185">Reference proteome</keyword>
<dbReference type="EMBL" id="AP017313">
    <property type="protein sequence ID" value="BAU53823.1"/>
    <property type="molecule type" value="Genomic_DNA"/>
</dbReference>
<gene>
    <name evidence="1" type="ORF">MgSA37_01994</name>
</gene>
<dbReference type="InterPro" id="IPR045957">
    <property type="entry name" value="DUF6377"/>
</dbReference>
<protein>
    <submittedName>
        <fullName evidence="1">Uncharacterized protein</fullName>
    </submittedName>
</protein>
<dbReference type="Pfam" id="PF19904">
    <property type="entry name" value="DUF6377"/>
    <property type="match status" value="1"/>
</dbReference>
<evidence type="ECO:0000313" key="1">
    <source>
        <dbReference type="EMBL" id="BAU53823.1"/>
    </source>
</evidence>
<accession>A0A0X8X2A2</accession>
<dbReference type="KEGG" id="mgot:MgSA37_01994"/>
<reference evidence="1 2" key="1">
    <citation type="submission" date="2015-12" db="EMBL/GenBank/DDBJ databases">
        <title>Genome sequence of Mucilaginibacter gotjawali.</title>
        <authorList>
            <person name="Lee J.S."/>
            <person name="Lee K.C."/>
            <person name="Kim K.K."/>
            <person name="Lee B.W."/>
        </authorList>
    </citation>
    <scope>NUCLEOTIDE SEQUENCE [LARGE SCALE GENOMIC DNA]</scope>
    <source>
        <strain evidence="1 2">SA3-7</strain>
    </source>
</reference>
<evidence type="ECO:0000313" key="2">
    <source>
        <dbReference type="Proteomes" id="UP000218263"/>
    </source>
</evidence>
<dbReference type="Proteomes" id="UP000218263">
    <property type="component" value="Chromosome"/>
</dbReference>
<proteinExistence type="predicted"/>
<dbReference type="OrthoDB" id="1044679at2"/>
<sequence length="547" mass="63443">MRIFLPLLFLVIFVCPAFSVGKTDSLIAVLKVELAKRKIYDNQKELRIKNLKQKLAAAVPNDFNTQYDICNRLYEEYKVYQFDSAYVYAQKLIAISKRANNAVHLNESKIKMGFLLLSAGMFTETFACLNQVDTHLLGNDSKLQYYSIKSRAYSDLADYNNDKNYAPFDQTEAVKFIDSAIAMSKPNSFDQLYHLGNKQVISNNVQKPSPYYTELINHYRLTDHQRAMVATGLSYFYEGPYQSEDRTRLLAIGAINDIRSSTKETLAIFKLGQQLYIKGNVEDAYTFIEQAMDDAQFYGARLRKIQIGAVLPIIAAQKILVADKKSLQAENEKNRFLVYFLSITVFAIVIALVSFIVFIQLKRVKVKEKIIEDKNVQLEKINERLIEDTHIKEEYIGYFFNVISGYILKLEKLKRGIERKLSIKKYEDILVSINEINIKKERDTLFYTFDHVFLKIFPNFINTFNSLFKKEDQIWPKDNEVLNTDLRIFALMRLGINDNETIANILEYSVNTIYVYKMRIKAKALVPSDQFDHKIMDIKAVDLLNKQ</sequence>
<organism evidence="1 2">
    <name type="scientific">Mucilaginibacter gotjawali</name>
    <dbReference type="NCBI Taxonomy" id="1550579"/>
    <lineage>
        <taxon>Bacteria</taxon>
        <taxon>Pseudomonadati</taxon>
        <taxon>Bacteroidota</taxon>
        <taxon>Sphingobacteriia</taxon>
        <taxon>Sphingobacteriales</taxon>
        <taxon>Sphingobacteriaceae</taxon>
        <taxon>Mucilaginibacter</taxon>
    </lineage>
</organism>
<dbReference type="AlphaFoldDB" id="A0A0X8X2A2"/>
<dbReference type="RefSeq" id="WP_157750519.1">
    <property type="nucleotide sequence ID" value="NZ_AP017313.1"/>
</dbReference>